<dbReference type="Proteomes" id="UP000014411">
    <property type="component" value="Unassembled WGS sequence"/>
</dbReference>
<reference evidence="3 4" key="1">
    <citation type="journal article" date="2012" name="J. Bacteriol.">
        <title>Genome sequence of Rhizobium grahamii CCGE502, a broad-host-range symbiont with low nodulation competitiveness in Phaseolus vulgaris.</title>
        <authorList>
            <person name="Althabegoiti M.J."/>
            <person name="Lozano L."/>
            <person name="Torres-Tejerizo G."/>
            <person name="Ormeno-Orrillo E."/>
            <person name="Rogel M.A."/>
            <person name="Gonzalez V."/>
            <person name="Martinez-Romero E."/>
        </authorList>
    </citation>
    <scope>NUCLEOTIDE SEQUENCE [LARGE SCALE GENOMIC DNA]</scope>
    <source>
        <strain evidence="3 4">CCGE 502</strain>
    </source>
</reference>
<dbReference type="InterPro" id="IPR009057">
    <property type="entry name" value="Homeodomain-like_sf"/>
</dbReference>
<gene>
    <name evidence="3" type="ORF">RGCCGE502_21065</name>
</gene>
<organism evidence="3 4">
    <name type="scientific">Rhizobium grahamii CCGE 502</name>
    <dbReference type="NCBI Taxonomy" id="990285"/>
    <lineage>
        <taxon>Bacteria</taxon>
        <taxon>Pseudomonadati</taxon>
        <taxon>Pseudomonadota</taxon>
        <taxon>Alphaproteobacteria</taxon>
        <taxon>Hyphomicrobiales</taxon>
        <taxon>Rhizobiaceae</taxon>
        <taxon>Rhizobium/Agrobacterium group</taxon>
        <taxon>Rhizobium</taxon>
    </lineage>
</organism>
<dbReference type="Gene3D" id="1.10.357.10">
    <property type="entry name" value="Tetracycline Repressor, domain 2"/>
    <property type="match status" value="1"/>
</dbReference>
<dbReference type="STRING" id="990285.RGCCGE502_21065"/>
<dbReference type="Pfam" id="PF00440">
    <property type="entry name" value="TetR_N"/>
    <property type="match status" value="1"/>
</dbReference>
<evidence type="ECO:0000313" key="4">
    <source>
        <dbReference type="Proteomes" id="UP000014411"/>
    </source>
</evidence>
<keyword evidence="4" id="KW-1185">Reference proteome</keyword>
<protein>
    <recommendedName>
        <fullName evidence="2">HTH tetR-type domain-containing protein</fullName>
    </recommendedName>
</protein>
<evidence type="ECO:0000259" key="2">
    <source>
        <dbReference type="Pfam" id="PF00440"/>
    </source>
</evidence>
<keyword evidence="1" id="KW-0238">DNA-binding</keyword>
<accession>S3HCL8</accession>
<dbReference type="RefSeq" id="WP_016556171.1">
    <property type="nucleotide sequence ID" value="NZ_AEYE02000025.1"/>
</dbReference>
<feature type="domain" description="HTH tetR-type" evidence="2">
    <location>
        <begin position="23"/>
        <end position="55"/>
    </location>
</feature>
<dbReference type="eggNOG" id="COG1309">
    <property type="taxonomic scope" value="Bacteria"/>
</dbReference>
<dbReference type="HOGENOM" id="CLU_2755080_0_0_5"/>
<name>S3HCL8_9HYPH</name>
<dbReference type="AlphaFoldDB" id="S3HCL8"/>
<dbReference type="SUPFAM" id="SSF46689">
    <property type="entry name" value="Homeodomain-like"/>
    <property type="match status" value="1"/>
</dbReference>
<sequence length="70" mass="7775">MHSGSSPTEVGPKGRPGWSREAIIEAARRLFLQRGFGFVSMDDLGKTAGVARRMLSTCVKIMYLRQVHLL</sequence>
<proteinExistence type="predicted"/>
<comment type="caution">
    <text evidence="3">The sequence shown here is derived from an EMBL/GenBank/DDBJ whole genome shotgun (WGS) entry which is preliminary data.</text>
</comment>
<dbReference type="InterPro" id="IPR001647">
    <property type="entry name" value="HTH_TetR"/>
</dbReference>
<evidence type="ECO:0000313" key="3">
    <source>
        <dbReference type="EMBL" id="EPE96399.1"/>
    </source>
</evidence>
<evidence type="ECO:0000256" key="1">
    <source>
        <dbReference type="ARBA" id="ARBA00023125"/>
    </source>
</evidence>
<dbReference type="EMBL" id="AEYE02000025">
    <property type="protein sequence ID" value="EPE96399.1"/>
    <property type="molecule type" value="Genomic_DNA"/>
</dbReference>
<dbReference type="GO" id="GO:0003677">
    <property type="term" value="F:DNA binding"/>
    <property type="evidence" value="ECO:0007669"/>
    <property type="project" value="UniProtKB-KW"/>
</dbReference>